<evidence type="ECO:0000313" key="1">
    <source>
        <dbReference type="EMBL" id="GFS52713.1"/>
    </source>
</evidence>
<comment type="caution">
    <text evidence="1">The sequence shown here is derived from an EMBL/GenBank/DDBJ whole genome shotgun (WGS) entry which is preliminary data.</text>
</comment>
<keyword evidence="2" id="KW-1185">Reference proteome</keyword>
<sequence>MGDWTEPVSRKTKPREKMINKMIDSIKTTMEYVIDGMEIKVAIKIQVKSGDKHTSEERTPQAGRIKSYASSFNVNISSLVDTGSQRQCFENPVTQELDPHPF</sequence>
<gene>
    <name evidence="1" type="ORF">NPIL_495031</name>
</gene>
<proteinExistence type="predicted"/>
<dbReference type="EMBL" id="BMAW01045968">
    <property type="protein sequence ID" value="GFS52713.1"/>
    <property type="molecule type" value="Genomic_DNA"/>
</dbReference>
<protein>
    <submittedName>
        <fullName evidence="1">Uncharacterized protein</fullName>
    </submittedName>
</protein>
<organism evidence="1 2">
    <name type="scientific">Nephila pilipes</name>
    <name type="common">Giant wood spider</name>
    <name type="synonym">Nephila maculata</name>
    <dbReference type="NCBI Taxonomy" id="299642"/>
    <lineage>
        <taxon>Eukaryota</taxon>
        <taxon>Metazoa</taxon>
        <taxon>Ecdysozoa</taxon>
        <taxon>Arthropoda</taxon>
        <taxon>Chelicerata</taxon>
        <taxon>Arachnida</taxon>
        <taxon>Araneae</taxon>
        <taxon>Araneomorphae</taxon>
        <taxon>Entelegynae</taxon>
        <taxon>Araneoidea</taxon>
        <taxon>Nephilidae</taxon>
        <taxon>Nephila</taxon>
    </lineage>
</organism>
<dbReference type="Proteomes" id="UP000887013">
    <property type="component" value="Unassembled WGS sequence"/>
</dbReference>
<name>A0A8X6MHN8_NEPPI</name>
<dbReference type="AlphaFoldDB" id="A0A8X6MHN8"/>
<evidence type="ECO:0000313" key="2">
    <source>
        <dbReference type="Proteomes" id="UP000887013"/>
    </source>
</evidence>
<reference evidence="1" key="1">
    <citation type="submission" date="2020-08" db="EMBL/GenBank/DDBJ databases">
        <title>Multicomponent nature underlies the extraordinary mechanical properties of spider dragline silk.</title>
        <authorList>
            <person name="Kono N."/>
            <person name="Nakamura H."/>
            <person name="Mori M."/>
            <person name="Yoshida Y."/>
            <person name="Ohtoshi R."/>
            <person name="Malay A.D."/>
            <person name="Moran D.A.P."/>
            <person name="Tomita M."/>
            <person name="Numata K."/>
            <person name="Arakawa K."/>
        </authorList>
    </citation>
    <scope>NUCLEOTIDE SEQUENCE</scope>
</reference>
<accession>A0A8X6MHN8</accession>